<gene>
    <name evidence="2" type="ORF">UT30_C0002G0058</name>
</gene>
<evidence type="ECO:0000313" key="3">
    <source>
        <dbReference type="Proteomes" id="UP000033935"/>
    </source>
</evidence>
<keyword evidence="1" id="KW-0812">Transmembrane</keyword>
<keyword evidence="1" id="KW-1133">Transmembrane helix</keyword>
<dbReference type="AlphaFoldDB" id="A0A0G0MWW9"/>
<comment type="caution">
    <text evidence="2">The sequence shown here is derived from an EMBL/GenBank/DDBJ whole genome shotgun (WGS) entry which is preliminary data.</text>
</comment>
<evidence type="ECO:0000256" key="1">
    <source>
        <dbReference type="SAM" id="Phobius"/>
    </source>
</evidence>
<accession>A0A0G0MWW9</accession>
<feature type="transmembrane region" description="Helical" evidence="1">
    <location>
        <begin position="12"/>
        <end position="38"/>
    </location>
</feature>
<name>A0A0G0MWW9_9BACT</name>
<dbReference type="Proteomes" id="UP000033935">
    <property type="component" value="Unassembled WGS sequence"/>
</dbReference>
<dbReference type="EMBL" id="LBWG01000002">
    <property type="protein sequence ID" value="KKR04941.1"/>
    <property type="molecule type" value="Genomic_DNA"/>
</dbReference>
<reference evidence="2 3" key="1">
    <citation type="journal article" date="2015" name="Nature">
        <title>rRNA introns, odd ribosomes, and small enigmatic genomes across a large radiation of phyla.</title>
        <authorList>
            <person name="Brown C.T."/>
            <person name="Hug L.A."/>
            <person name="Thomas B.C."/>
            <person name="Sharon I."/>
            <person name="Castelle C.J."/>
            <person name="Singh A."/>
            <person name="Wilkins M.J."/>
            <person name="Williams K.H."/>
            <person name="Banfield J.F."/>
        </authorList>
    </citation>
    <scope>NUCLEOTIDE SEQUENCE [LARGE SCALE GENOMIC DNA]</scope>
</reference>
<keyword evidence="1" id="KW-0472">Membrane</keyword>
<organism evidence="2 3">
    <name type="scientific">Candidatus Uhrbacteria bacterium GW2011_GWF2_39_13</name>
    <dbReference type="NCBI Taxonomy" id="1618995"/>
    <lineage>
        <taxon>Bacteria</taxon>
        <taxon>Candidatus Uhriibacteriota</taxon>
    </lineage>
</organism>
<protein>
    <submittedName>
        <fullName evidence="2">Uncharacterized protein</fullName>
    </submittedName>
</protein>
<feature type="transmembrane region" description="Helical" evidence="1">
    <location>
        <begin position="44"/>
        <end position="65"/>
    </location>
</feature>
<evidence type="ECO:0000313" key="2">
    <source>
        <dbReference type="EMBL" id="KKR04941.1"/>
    </source>
</evidence>
<proteinExistence type="predicted"/>
<sequence>MLPSRQEIRKRVLVRVLGHPFTVWPVVFAAGSGMFALFSHDPAIPLFTAIGAFLVGTGMAGYNLIFRTEQIVQETVSNLQDAQQQAVAERLDDLRHRLSQDHDDRDERALDDLRALASAFQGEDSILSQLDVSTAMDIRTGVNRLFEQCVQALEGTLKNQTLISKLSAEAAAPLRERRERVIEQVQSAVRELGNILAGAQKLVARRAASDGSANAIDGETDELRRSLELAETVEVRMRGFESSGHYNEYLRS</sequence>